<dbReference type="Pfam" id="PF18895">
    <property type="entry name" value="T4SS_pilin"/>
    <property type="match status" value="1"/>
</dbReference>
<evidence type="ECO:0000313" key="2">
    <source>
        <dbReference type="EMBL" id="OGG11248.1"/>
    </source>
</evidence>
<name>A0A1F5ZFG2_9BACT</name>
<dbReference type="InterPro" id="IPR043993">
    <property type="entry name" value="T4SS_pilin"/>
</dbReference>
<proteinExistence type="predicted"/>
<keyword evidence="1" id="KW-0472">Membrane</keyword>
<organism evidence="2 3">
    <name type="scientific">Candidatus Gottesmanbacteria bacterium RBG_13_45_10</name>
    <dbReference type="NCBI Taxonomy" id="1798370"/>
    <lineage>
        <taxon>Bacteria</taxon>
        <taxon>Candidatus Gottesmaniibacteriota</taxon>
    </lineage>
</organism>
<protein>
    <submittedName>
        <fullName evidence="2">Uncharacterized protein</fullName>
    </submittedName>
</protein>
<keyword evidence="1" id="KW-1133">Transmembrane helix</keyword>
<dbReference type="STRING" id="1798370.A2Z00_01220"/>
<keyword evidence="1" id="KW-0812">Transmembrane</keyword>
<dbReference type="AlphaFoldDB" id="A0A1F5ZFG2"/>
<feature type="transmembrane region" description="Helical" evidence="1">
    <location>
        <begin position="80"/>
        <end position="101"/>
    </location>
</feature>
<gene>
    <name evidence="2" type="ORF">A2Z00_01220</name>
</gene>
<dbReference type="EMBL" id="MFIZ01000034">
    <property type="protein sequence ID" value="OGG11248.1"/>
    <property type="molecule type" value="Genomic_DNA"/>
</dbReference>
<dbReference type="Proteomes" id="UP000177268">
    <property type="component" value="Unassembled WGS sequence"/>
</dbReference>
<evidence type="ECO:0000313" key="3">
    <source>
        <dbReference type="Proteomes" id="UP000177268"/>
    </source>
</evidence>
<reference evidence="2 3" key="1">
    <citation type="journal article" date="2016" name="Nat. Commun.">
        <title>Thousands of microbial genomes shed light on interconnected biogeochemical processes in an aquifer system.</title>
        <authorList>
            <person name="Anantharaman K."/>
            <person name="Brown C.T."/>
            <person name="Hug L.A."/>
            <person name="Sharon I."/>
            <person name="Castelle C.J."/>
            <person name="Probst A.J."/>
            <person name="Thomas B.C."/>
            <person name="Singh A."/>
            <person name="Wilkins M.J."/>
            <person name="Karaoz U."/>
            <person name="Brodie E.L."/>
            <person name="Williams K.H."/>
            <person name="Hubbard S.S."/>
            <person name="Banfield J.F."/>
        </authorList>
    </citation>
    <scope>NUCLEOTIDE SEQUENCE [LARGE SCALE GENOMIC DNA]</scope>
</reference>
<sequence length="130" mass="13354">MTQTLLAQLRNPVLPSLIGGGSSPDYQRGGTALGKLISNVVGALFIAGFLLAFVSLILGGFNWISSGGDKTKLEKARDEITNAIVGFVVVAAAYALTKLVGQFFGIDIKSLPIPTIQPGLPSILQGVGGG</sequence>
<comment type="caution">
    <text evidence="2">The sequence shown here is derived from an EMBL/GenBank/DDBJ whole genome shotgun (WGS) entry which is preliminary data.</text>
</comment>
<accession>A0A1F5ZFG2</accession>
<feature type="transmembrane region" description="Helical" evidence="1">
    <location>
        <begin position="36"/>
        <end position="60"/>
    </location>
</feature>
<evidence type="ECO:0000256" key="1">
    <source>
        <dbReference type="SAM" id="Phobius"/>
    </source>
</evidence>